<evidence type="ECO:0000256" key="1">
    <source>
        <dbReference type="SAM" id="SignalP"/>
    </source>
</evidence>
<evidence type="ECO:0000313" key="4">
    <source>
        <dbReference type="Proteomes" id="UP000054558"/>
    </source>
</evidence>
<dbReference type="SUPFAM" id="SSF54001">
    <property type="entry name" value="Cysteine proteinases"/>
    <property type="match status" value="1"/>
</dbReference>
<feature type="domain" description="OTU" evidence="2">
    <location>
        <begin position="1"/>
        <end position="136"/>
    </location>
</feature>
<organism evidence="3 4">
    <name type="scientific">Klebsormidium nitens</name>
    <name type="common">Green alga</name>
    <name type="synonym">Ulothrix nitens</name>
    <dbReference type="NCBI Taxonomy" id="105231"/>
    <lineage>
        <taxon>Eukaryota</taxon>
        <taxon>Viridiplantae</taxon>
        <taxon>Streptophyta</taxon>
        <taxon>Klebsormidiophyceae</taxon>
        <taxon>Klebsormidiales</taxon>
        <taxon>Klebsormidiaceae</taxon>
        <taxon>Klebsormidium</taxon>
    </lineage>
</organism>
<keyword evidence="4" id="KW-1185">Reference proteome</keyword>
<sequence>MHVPGDGSCLFHSILLASLAAKGVDVTTLSRTYIIRNSKKLRQAAVDYVIGHMRTPLGGIRGNLTGGELILNEYASNNVDGEANIKDGPSYKRVMSRTTTYAGNTELIALSALLKAKIVVHIKSGGESEFDTANTRGRIRVFSCILNQTKRLGYLIKTFDRVAEMAVVESKFKDEPTLVIN</sequence>
<proteinExistence type="predicted"/>
<keyword evidence="1" id="KW-0732">Signal</keyword>
<dbReference type="Gene3D" id="3.90.70.80">
    <property type="match status" value="1"/>
</dbReference>
<dbReference type="Pfam" id="PF02338">
    <property type="entry name" value="OTU"/>
    <property type="match status" value="1"/>
</dbReference>
<dbReference type="PROSITE" id="PS50802">
    <property type="entry name" value="OTU"/>
    <property type="match status" value="1"/>
</dbReference>
<evidence type="ECO:0000259" key="2">
    <source>
        <dbReference type="PROSITE" id="PS50802"/>
    </source>
</evidence>
<dbReference type="AlphaFoldDB" id="A0A1Y1IIR2"/>
<feature type="signal peptide" evidence="1">
    <location>
        <begin position="1"/>
        <end position="20"/>
    </location>
</feature>
<dbReference type="InterPro" id="IPR003323">
    <property type="entry name" value="OTU_dom"/>
</dbReference>
<reference evidence="3 4" key="1">
    <citation type="journal article" date="2014" name="Nat. Commun.">
        <title>Klebsormidium flaccidum genome reveals primary factors for plant terrestrial adaptation.</title>
        <authorList>
            <person name="Hori K."/>
            <person name="Maruyama F."/>
            <person name="Fujisawa T."/>
            <person name="Togashi T."/>
            <person name="Yamamoto N."/>
            <person name="Seo M."/>
            <person name="Sato S."/>
            <person name="Yamada T."/>
            <person name="Mori H."/>
            <person name="Tajima N."/>
            <person name="Moriyama T."/>
            <person name="Ikeuchi M."/>
            <person name="Watanabe M."/>
            <person name="Wada H."/>
            <person name="Kobayashi K."/>
            <person name="Saito M."/>
            <person name="Masuda T."/>
            <person name="Sasaki-Sekimoto Y."/>
            <person name="Mashiguchi K."/>
            <person name="Awai K."/>
            <person name="Shimojima M."/>
            <person name="Masuda S."/>
            <person name="Iwai M."/>
            <person name="Nobusawa T."/>
            <person name="Narise T."/>
            <person name="Kondo S."/>
            <person name="Saito H."/>
            <person name="Sato R."/>
            <person name="Murakawa M."/>
            <person name="Ihara Y."/>
            <person name="Oshima-Yamada Y."/>
            <person name="Ohtaka K."/>
            <person name="Satoh M."/>
            <person name="Sonobe K."/>
            <person name="Ishii M."/>
            <person name="Ohtani R."/>
            <person name="Kanamori-Sato M."/>
            <person name="Honoki R."/>
            <person name="Miyazaki D."/>
            <person name="Mochizuki H."/>
            <person name="Umetsu J."/>
            <person name="Higashi K."/>
            <person name="Shibata D."/>
            <person name="Kamiya Y."/>
            <person name="Sato N."/>
            <person name="Nakamura Y."/>
            <person name="Tabata S."/>
            <person name="Ida S."/>
            <person name="Kurokawa K."/>
            <person name="Ohta H."/>
        </authorList>
    </citation>
    <scope>NUCLEOTIDE SEQUENCE [LARGE SCALE GENOMIC DNA]</scope>
    <source>
        <strain evidence="3 4">NIES-2285</strain>
    </source>
</reference>
<dbReference type="EMBL" id="DF237535">
    <property type="protein sequence ID" value="GAQ89982.1"/>
    <property type="molecule type" value="Genomic_DNA"/>
</dbReference>
<name>A0A1Y1IIR2_KLENI</name>
<gene>
    <name evidence="3" type="ORF">KFL_005860010</name>
</gene>
<evidence type="ECO:0000313" key="3">
    <source>
        <dbReference type="EMBL" id="GAQ89982.1"/>
    </source>
</evidence>
<protein>
    <recommendedName>
        <fullName evidence="2">OTU domain-containing protein</fullName>
    </recommendedName>
</protein>
<feature type="chain" id="PRO_5012101270" description="OTU domain-containing protein" evidence="1">
    <location>
        <begin position="21"/>
        <end position="181"/>
    </location>
</feature>
<accession>A0A1Y1IIR2</accession>
<dbReference type="CDD" id="cd22744">
    <property type="entry name" value="OTU"/>
    <property type="match status" value="1"/>
</dbReference>
<dbReference type="InterPro" id="IPR038765">
    <property type="entry name" value="Papain-like_cys_pep_sf"/>
</dbReference>
<dbReference type="Proteomes" id="UP000054558">
    <property type="component" value="Unassembled WGS sequence"/>
</dbReference>